<feature type="transmembrane region" description="Helical" evidence="8">
    <location>
        <begin position="2498"/>
        <end position="2516"/>
    </location>
</feature>
<keyword evidence="6" id="KW-0572">Peptidoglycan-anchor</keyword>
<keyword evidence="3" id="KW-0134">Cell wall</keyword>
<keyword evidence="8" id="KW-0472">Membrane</keyword>
<dbReference type="Proteomes" id="UP000664357">
    <property type="component" value="Unassembled WGS sequence"/>
</dbReference>
<evidence type="ECO:0000313" key="12">
    <source>
        <dbReference type="Proteomes" id="UP000664357"/>
    </source>
</evidence>
<reference evidence="11 12" key="2">
    <citation type="submission" date="2024-02" db="EMBL/GenBank/DDBJ databases">
        <title>The Genome Sequence of Enterococcus sp. DIV0159.</title>
        <authorList>
            <person name="Earl A."/>
            <person name="Manson A."/>
            <person name="Gilmore M."/>
            <person name="Sanders J."/>
            <person name="Shea T."/>
            <person name="Howe W."/>
            <person name="Livny J."/>
            <person name="Cuomo C."/>
            <person name="Neafsey D."/>
            <person name="Birren B."/>
        </authorList>
    </citation>
    <scope>NUCLEOTIDE SEQUENCE [LARGE SCALE GENOMIC DNA]</scope>
    <source>
        <strain evidence="11 12">665A</strain>
    </source>
</reference>
<comment type="similarity">
    <text evidence="2">Belongs to the serine-aspartate repeat-containing protein (SDr) family.</text>
</comment>
<dbReference type="SUPFAM" id="SSF49478">
    <property type="entry name" value="Cna protein B-type domain"/>
    <property type="match status" value="7"/>
</dbReference>
<evidence type="ECO:0008006" key="13">
    <source>
        <dbReference type="Google" id="ProtNLM"/>
    </source>
</evidence>
<gene>
    <name evidence="11" type="ORF">JZO67_002064</name>
</gene>
<feature type="domain" description="SpaA-like prealbumin fold" evidence="10">
    <location>
        <begin position="1558"/>
        <end position="1626"/>
    </location>
</feature>
<feature type="domain" description="Collagen binding" evidence="9">
    <location>
        <begin position="881"/>
        <end position="951"/>
    </location>
</feature>
<comment type="subcellular location">
    <subcellularLocation>
        <location evidence="1">Secreted</location>
        <location evidence="1">Cell wall</location>
    </subcellularLocation>
</comment>
<protein>
    <recommendedName>
        <fullName evidence="13">Gram-positive cocci surface proteins LPxTG domain-containing protein</fullName>
    </recommendedName>
</protein>
<dbReference type="RefSeq" id="WP_207701515.1">
    <property type="nucleotide sequence ID" value="NZ_JAFREL020000001.1"/>
</dbReference>
<evidence type="ECO:0000256" key="6">
    <source>
        <dbReference type="ARBA" id="ARBA00023088"/>
    </source>
</evidence>
<feature type="compositionally biased region" description="Low complexity" evidence="7">
    <location>
        <begin position="2459"/>
        <end position="2468"/>
    </location>
</feature>
<organism evidence="11 12">
    <name type="scientific">Candidatus Enterococcus ferrettii</name>
    <dbReference type="NCBI Taxonomy" id="2815324"/>
    <lineage>
        <taxon>Bacteria</taxon>
        <taxon>Bacillati</taxon>
        <taxon>Bacillota</taxon>
        <taxon>Bacilli</taxon>
        <taxon>Lactobacillales</taxon>
        <taxon>Enterococcaceae</taxon>
        <taxon>Enterococcus</taxon>
    </lineage>
</organism>
<dbReference type="EMBL" id="JAFREL020000001">
    <property type="protein sequence ID" value="MEO1770113.1"/>
    <property type="molecule type" value="Genomic_DNA"/>
</dbReference>
<dbReference type="Gene3D" id="2.60.40.740">
    <property type="match status" value="4"/>
</dbReference>
<dbReference type="InterPro" id="IPR008966">
    <property type="entry name" value="Adhesion_dom_sf"/>
</dbReference>
<feature type="domain" description="SpaA-like prealbumin fold" evidence="10">
    <location>
        <begin position="1666"/>
        <end position="1749"/>
    </location>
</feature>
<feature type="domain" description="SpaA-like prealbumin fold" evidence="10">
    <location>
        <begin position="2280"/>
        <end position="2358"/>
    </location>
</feature>
<feature type="compositionally biased region" description="Low complexity" evidence="7">
    <location>
        <begin position="222"/>
        <end position="247"/>
    </location>
</feature>
<feature type="domain" description="SpaA-like prealbumin fold" evidence="10">
    <location>
        <begin position="1219"/>
        <end position="1312"/>
    </location>
</feature>
<evidence type="ECO:0000313" key="11">
    <source>
        <dbReference type="EMBL" id="MEO1770113.1"/>
    </source>
</evidence>
<dbReference type="SUPFAM" id="SSF49401">
    <property type="entry name" value="Bacterial adhesins"/>
    <property type="match status" value="5"/>
</dbReference>
<dbReference type="InterPro" id="IPR041033">
    <property type="entry name" value="SpaA_PFL_dom_1"/>
</dbReference>
<dbReference type="Pfam" id="PF05737">
    <property type="entry name" value="Collagen_bind"/>
    <property type="match status" value="2"/>
</dbReference>
<feature type="domain" description="Collagen binding" evidence="9">
    <location>
        <begin position="419"/>
        <end position="541"/>
    </location>
</feature>
<keyword evidence="8" id="KW-1133">Transmembrane helix</keyword>
<dbReference type="PANTHER" id="PTHR36108">
    <property type="entry name" value="COLOSSIN-B-RELATED"/>
    <property type="match status" value="1"/>
</dbReference>
<feature type="compositionally biased region" description="Polar residues" evidence="7">
    <location>
        <begin position="2475"/>
        <end position="2487"/>
    </location>
</feature>
<sequence length="2522" mass="274199">MKKPSFKIIYFFMTIVIILSNLMPLTVIAETLSSDDVVRLNEFNVDALSEGQVNGELKLEVKNDQSSANETILTFDEGVTIDEAVIAPDDGNVVAEMADMSSILSQIQPEATTSSSDGLTESPLQPMEATTITGNQLRLVTKPNVHSSPVLRIKLTVNPTDKKEFSVMTGQQRVTAEIAQSAASDESTSSSQVETSETSSSEATSTVESTTKESTTKESTVKESTTSTSQSTKESETTATTEATSEAPAKRAVAPLREAANIKDLIDQYSPGDRFITNVEADIPNPAKISDPSSLHIDFAIPETVRTQLQIGDYYEVPLPQGLNVSSLIADQNLVDPNDPSIIWGKYTIDPASKTIRIVLTDTNGGTTGTFEPFQTGEIDFSTRFDQQVITKPGNNQIIYPSEYSLPPLTLMIQPTTSTSVSKAGTFDKQVNPEQIIWSVDVNKDLSSLASPTLAETFPANTTYESAQVFPLEVNFNGEVTSVSNTALNPNQYEIDSNGNITFSGTIDQAYRVIYTTRINDAAKPSEGGNPTFTNNATFNNLPASATVTANYGKRIEKVQDNYSAANQEYTWTIRYNYGQKEIAAGTTVTDTFSNNMDIQAEDAQPYYVSIADNGAISRGMPVSPDAYTVAISPGTPKNTMTVTFNDRVQQNQAINIEYTSKVNTIVSGENDPVITNSAETGGITITPNITPPTQQAVIKNQPTVEVGSKIAKWSVDINRNGYQLNNAVFTDKLDQSEKGYVSYPYYQQGGQDVTGIRIFDTTDNQELTGHTLIDGTPQGNVSNPDFEINIVTSNGAGNEGQGDPYSEFTVRFLNNYQTTNHTFSMEYQTKYNQFSGTNPPSPQRLVYNNGIELDWTDENNTSHHSESNNGFETSTQEANKGEKSGSYNPVTKEITWTIVANYNNAQVENFLFNDPITGNQVYIKDSLNITRGTIDDSNGQFVATQTPEYQGEQKDQGYIDFTEPEKYFSGGTVTDPAGAANELNISVGDAQQAIPGWNTAGAPRVYQIQFKTTLKGQIIQDQSTYTNIANISIEGVTENLPASISIRYNQETVNKSVNYDADTNEINWGLWINRNQSLLVQPTITDTPSNNQIIDPDSVEIHLGEVAADGTVNETNQTLVKGTDYTVDITTDNTTGQQQMVVAFSENYLEAGQSQKGFIEKPYHLTYSTKPNFTTASEQVSNSVNVSTKEGVIPRPGTETSTQVQISDTSGTAIGQKGSVTIRKTNGQGAVLAGAKLTLTRVFDNPTIAEQPLYELTTDQSGRATFGNLVYTNTNPTNGFHYILKEVEAPDGYTISDELINGIELVVNQDSSASNAVETIENQPVSVTFNKVDAANQALSGGLFSLEKQNADGNYEIYGEPFAADSAGTTLTNLTDGTYRLFEILPPTDTAGNLQYLFNRTRLTFEVSPAANGQRQVLVNGNATDTLTLRNYRGSAELYKQNEASVPVQGANFSVQWAPFNSNDFTDYRPGTIYTTNAQGRLELTDLIPGKYRVKETAAPNGYFVNNHLFNFAINQDGTNGAPAAVQLNTASNPLVDYLGNARFRKVDGSVFAEPGEEKPLAGAVFQLYEADGTTEVGSPVTSGQDGYFIFENLQAGQEYRIREVTPPTGFIRNQTEIRFTMPTSASSSPTFITNQGEKLVYDETTAFKNYKEHVRFRKEAQDRISQNDTKPLAGAKYSLEVQNNGQWEAVANPEQLGADPEGHFVSAEDGYVRAMELSPGSYRFVEAEAPTGYIRNTKAIAFSVPAGGIGDPGVLDIDITGDENTNFKGAAQLVKINEANAPVARADFEIYTEADQKVADATSNDDGEVYVEALAPGNYYFKEVRTNNNDYLVNETQIPFTIAAESSGQPAIVEDNEQGPLSLTNYLGSAELVKYAADGTTVLPDAELEILDEAGKLVQPNTTFETDAAGTVRIDKLAPGNYQFVEKNAPDGYILNTTPVPFTISDSALGQPEVVKTNDAGDLELLNYKGSARMIKQNEAGNPLAGAKFSLEQQTAGGWSPVEAYEGEANWMESAEDGSVTAENLSPGTYRFVEEQAPANYLLNTEDLPAFEIAAENAGEPETVTTFLDESGQSQTLTAANYQGTAQIQKYAEENGSEIVVPGAIFEVIDAEGNSVASGIESQSDGIATAENLAPGTYRFKEVQAAPGYVLNEKPSDPFTIADNAQGKPAIVQVGKFINFKGTIQLKKVNADDKALANASFDLWKVANGKETKVTERVSDTEGLIKITALEPGDYELRETKAPAGYIVNTEPIDFTIASKAAEQKVQDLGKFTNYKQEIRLVKQNQAGRPLKDAEFQLQSRQGNQVPDSGKLFSNSQGEVELKDLAPGDYQLVETKAPIGYIRDTKPLEFTIKAQQDGQPKVLDLGKWTNYQGQVRLTKVNDDGEKLKGAVFQLLDEKQEILELALDTNAQGEISLESLAPGTYYFKELIAPNGYQKSDQLHKFVIPAKAEGKPKTVETTVTNEKVPAPKTPASPNGTNGTTGSHYPQTNDQNSPILWLVGILIVVSAGVGFWLKRKNMH</sequence>
<evidence type="ECO:0000256" key="8">
    <source>
        <dbReference type="SAM" id="Phobius"/>
    </source>
</evidence>
<feature type="region of interest" description="Disordered" evidence="7">
    <location>
        <begin position="857"/>
        <end position="888"/>
    </location>
</feature>
<name>A0ABV0ER29_9ENTE</name>
<evidence type="ECO:0000259" key="9">
    <source>
        <dbReference type="Pfam" id="PF05737"/>
    </source>
</evidence>
<reference evidence="11 12" key="1">
    <citation type="submission" date="2021-03" db="EMBL/GenBank/DDBJ databases">
        <authorList>
            <person name="Gilmore M.S."/>
            <person name="Schwartzman J."/>
            <person name="Van Tyne D."/>
            <person name="Martin M."/>
            <person name="Earl A.M."/>
            <person name="Manson A.L."/>
            <person name="Straub T."/>
            <person name="Salamzade R."/>
            <person name="Saavedra J."/>
            <person name="Lebreton F."/>
            <person name="Prichula J."/>
            <person name="Schaufler K."/>
            <person name="Gaca A."/>
            <person name="Sgardioli B."/>
            <person name="Wagenaar J."/>
            <person name="Strong T."/>
        </authorList>
    </citation>
    <scope>NUCLEOTIDE SEQUENCE [LARGE SCALE GENOMIC DNA]</scope>
    <source>
        <strain evidence="11 12">665A</strain>
    </source>
</reference>
<feature type="compositionally biased region" description="Basic and acidic residues" evidence="7">
    <location>
        <begin position="210"/>
        <end position="221"/>
    </location>
</feature>
<evidence type="ECO:0000256" key="4">
    <source>
        <dbReference type="ARBA" id="ARBA00022525"/>
    </source>
</evidence>
<dbReference type="PANTHER" id="PTHR36108:SF13">
    <property type="entry name" value="COLOSSIN-B-RELATED"/>
    <property type="match status" value="1"/>
</dbReference>
<keyword evidence="4" id="KW-0964">Secreted</keyword>
<evidence type="ECO:0000256" key="3">
    <source>
        <dbReference type="ARBA" id="ARBA00022512"/>
    </source>
</evidence>
<keyword evidence="12" id="KW-1185">Reference proteome</keyword>
<feature type="domain" description="SpaA-like prealbumin fold" evidence="10">
    <location>
        <begin position="2087"/>
        <end position="2166"/>
    </location>
</feature>
<feature type="region of interest" description="Disordered" evidence="7">
    <location>
        <begin position="2457"/>
        <end position="2487"/>
    </location>
</feature>
<dbReference type="Pfam" id="PF17802">
    <property type="entry name" value="SpaA"/>
    <property type="match status" value="11"/>
</dbReference>
<feature type="domain" description="SpaA-like prealbumin fold" evidence="10">
    <location>
        <begin position="1773"/>
        <end position="1848"/>
    </location>
</feature>
<feature type="domain" description="SpaA-like prealbumin fold" evidence="10">
    <location>
        <begin position="1435"/>
        <end position="1520"/>
    </location>
</feature>
<dbReference type="InterPro" id="IPR008456">
    <property type="entry name" value="Collagen-bd_dom"/>
</dbReference>
<dbReference type="Gene3D" id="2.60.40.1280">
    <property type="match status" value="1"/>
</dbReference>
<keyword evidence="8" id="KW-0812">Transmembrane</keyword>
<feature type="domain" description="SpaA-like prealbumin fold" evidence="10">
    <location>
        <begin position="2375"/>
        <end position="2454"/>
    </location>
</feature>
<feature type="domain" description="SpaA-like prealbumin fold" evidence="10">
    <location>
        <begin position="1973"/>
        <end position="2059"/>
    </location>
</feature>
<accession>A0ABV0ER29</accession>
<comment type="caution">
    <text evidence="11">The sequence shown here is derived from an EMBL/GenBank/DDBJ whole genome shotgun (WGS) entry which is preliminary data.</text>
</comment>
<keyword evidence="5" id="KW-0732">Signal</keyword>
<dbReference type="InterPro" id="IPR013783">
    <property type="entry name" value="Ig-like_fold"/>
</dbReference>
<dbReference type="InterPro" id="IPR011252">
    <property type="entry name" value="Fibrogen-bd_dom1"/>
</dbReference>
<evidence type="ECO:0000259" key="10">
    <source>
        <dbReference type="Pfam" id="PF17802"/>
    </source>
</evidence>
<dbReference type="Gene3D" id="2.60.40.10">
    <property type="entry name" value="Immunoglobulins"/>
    <property type="match status" value="12"/>
</dbReference>
<feature type="region of interest" description="Disordered" evidence="7">
    <location>
        <begin position="177"/>
        <end position="252"/>
    </location>
</feature>
<evidence type="ECO:0000256" key="5">
    <source>
        <dbReference type="ARBA" id="ARBA00022729"/>
    </source>
</evidence>
<feature type="domain" description="SpaA-like prealbumin fold" evidence="10">
    <location>
        <begin position="2184"/>
        <end position="2267"/>
    </location>
</feature>
<feature type="domain" description="SpaA-like prealbumin fold" evidence="10">
    <location>
        <begin position="1870"/>
        <end position="1950"/>
    </location>
</feature>
<evidence type="ECO:0000256" key="1">
    <source>
        <dbReference type="ARBA" id="ARBA00004191"/>
    </source>
</evidence>
<evidence type="ECO:0000256" key="7">
    <source>
        <dbReference type="SAM" id="MobiDB-lite"/>
    </source>
</evidence>
<feature type="compositionally biased region" description="Low complexity" evidence="7">
    <location>
        <begin position="179"/>
        <end position="209"/>
    </location>
</feature>
<proteinExistence type="inferred from homology"/>
<evidence type="ECO:0000256" key="2">
    <source>
        <dbReference type="ARBA" id="ARBA00007257"/>
    </source>
</evidence>